<dbReference type="SUPFAM" id="SSF103473">
    <property type="entry name" value="MFS general substrate transporter"/>
    <property type="match status" value="1"/>
</dbReference>
<protein>
    <recommendedName>
        <fullName evidence="7">Major facilitator superfamily (MFS) profile domain-containing protein</fullName>
    </recommendedName>
</protein>
<keyword evidence="2 6" id="KW-0812">Transmembrane</keyword>
<feature type="transmembrane region" description="Helical" evidence="6">
    <location>
        <begin position="451"/>
        <end position="477"/>
    </location>
</feature>
<feature type="transmembrane region" description="Helical" evidence="6">
    <location>
        <begin position="226"/>
        <end position="246"/>
    </location>
</feature>
<feature type="transmembrane region" description="Helical" evidence="6">
    <location>
        <begin position="202"/>
        <end position="220"/>
    </location>
</feature>
<reference evidence="8 9" key="1">
    <citation type="submission" date="2023-08" db="EMBL/GenBank/DDBJ databases">
        <title>Black Yeasts Isolated from many extreme environments.</title>
        <authorList>
            <person name="Coleine C."/>
            <person name="Stajich J.E."/>
            <person name="Selbmann L."/>
        </authorList>
    </citation>
    <scope>NUCLEOTIDE SEQUENCE [LARGE SCALE GENOMIC DNA]</scope>
    <source>
        <strain evidence="8 9">CCFEE 6328</strain>
    </source>
</reference>
<feature type="transmembrane region" description="Helical" evidence="6">
    <location>
        <begin position="104"/>
        <end position="126"/>
    </location>
</feature>
<evidence type="ECO:0000313" key="9">
    <source>
        <dbReference type="Proteomes" id="UP001345691"/>
    </source>
</evidence>
<accession>A0ABR0J0S9</accession>
<feature type="transmembrane region" description="Helical" evidence="6">
    <location>
        <begin position="424"/>
        <end position="445"/>
    </location>
</feature>
<evidence type="ECO:0000256" key="4">
    <source>
        <dbReference type="ARBA" id="ARBA00023136"/>
    </source>
</evidence>
<evidence type="ECO:0000313" key="8">
    <source>
        <dbReference type="EMBL" id="KAK5053599.1"/>
    </source>
</evidence>
<feature type="transmembrane region" description="Helical" evidence="6">
    <location>
        <begin position="138"/>
        <end position="157"/>
    </location>
</feature>
<dbReference type="Proteomes" id="UP001345691">
    <property type="component" value="Unassembled WGS sequence"/>
</dbReference>
<feature type="transmembrane region" description="Helical" evidence="6">
    <location>
        <begin position="520"/>
        <end position="541"/>
    </location>
</feature>
<dbReference type="PANTHER" id="PTHR23502">
    <property type="entry name" value="MAJOR FACILITATOR SUPERFAMILY"/>
    <property type="match status" value="1"/>
</dbReference>
<gene>
    <name evidence="8" type="ORF">LTR69_009244</name>
</gene>
<feature type="transmembrane region" description="Helical" evidence="6">
    <location>
        <begin position="339"/>
        <end position="361"/>
    </location>
</feature>
<dbReference type="Pfam" id="PF07690">
    <property type="entry name" value="MFS_1"/>
    <property type="match status" value="1"/>
</dbReference>
<feature type="transmembrane region" description="Helical" evidence="6">
    <location>
        <begin position="381"/>
        <end position="403"/>
    </location>
</feature>
<dbReference type="PANTHER" id="PTHR23502:SF34">
    <property type="entry name" value="PROTEIN HOL1"/>
    <property type="match status" value="1"/>
</dbReference>
<comment type="subcellular location">
    <subcellularLocation>
        <location evidence="1">Membrane</location>
        <topology evidence="1">Multi-pass membrane protein</topology>
    </subcellularLocation>
</comment>
<keyword evidence="4 6" id="KW-0472">Membrane</keyword>
<feature type="region of interest" description="Disordered" evidence="5">
    <location>
        <begin position="271"/>
        <end position="294"/>
    </location>
</feature>
<dbReference type="EMBL" id="JAVRRF010000025">
    <property type="protein sequence ID" value="KAK5053599.1"/>
    <property type="molecule type" value="Genomic_DNA"/>
</dbReference>
<evidence type="ECO:0000256" key="5">
    <source>
        <dbReference type="SAM" id="MobiDB-lite"/>
    </source>
</evidence>
<evidence type="ECO:0000256" key="2">
    <source>
        <dbReference type="ARBA" id="ARBA00022692"/>
    </source>
</evidence>
<feature type="transmembrane region" description="Helical" evidence="6">
    <location>
        <begin position="489"/>
        <end position="508"/>
    </location>
</feature>
<dbReference type="InterPro" id="IPR020846">
    <property type="entry name" value="MFS_dom"/>
</dbReference>
<evidence type="ECO:0000256" key="1">
    <source>
        <dbReference type="ARBA" id="ARBA00004141"/>
    </source>
</evidence>
<dbReference type="PROSITE" id="PS50850">
    <property type="entry name" value="MFS"/>
    <property type="match status" value="1"/>
</dbReference>
<name>A0ABR0J0S9_9EURO</name>
<evidence type="ECO:0000256" key="6">
    <source>
        <dbReference type="SAM" id="Phobius"/>
    </source>
</evidence>
<evidence type="ECO:0000256" key="3">
    <source>
        <dbReference type="ARBA" id="ARBA00022989"/>
    </source>
</evidence>
<sequence>MKEHEHDTLTRDLTHDIASGSHTKTLGSLRLRNVETNERILIPTPSADPNDPLNRTTFFKYYTAFAVCFAMVMCNFLAAGPTIAVVETAMDFFPNWKEMGLVPAIQKTVYFFNTTALFQGIGNLIWMPLINKYGRRPIYVIAFTIYFITALWCAFAHQYANFLVARIVMGFAAGAGECLAPLTIADIFFLHERGFVMSIYTAALNLGVGLGLIIDGLITIKHPWRVIYYVASALIGASVVMVVLTFPETAYNRSAHPEGISTTLHHASAAYGHTNSDEGPQKGEDGPETGDKAADRSVYYRETAEVRAHPVKRTWVQELPLFRGTFTEESLLTMTVRPLGLLILPPVLWATLVQSVTIGFITAVTSNVASAYSTAYNFEAWQSGLCFIAAIIGALLGIVFGGMTSDRVADFFTRRNGGIREPEMRLPSIMISCITSPLALILYGVGIQNKLHWMCPTVGIGLLNFSITQACNVSLVYTIDAYRPIAGEVIITQLAFKSCFGFLLGFYTNTWVAKSGYAPAYGEMAAISGGVLLLWIPLYIWGKKIRIATLNWGIMKWVRWDEDREVGE</sequence>
<keyword evidence="9" id="KW-1185">Reference proteome</keyword>
<feature type="domain" description="Major facilitator superfamily (MFS) profile" evidence="7">
    <location>
        <begin position="67"/>
        <end position="568"/>
    </location>
</feature>
<keyword evidence="3 6" id="KW-1133">Transmembrane helix</keyword>
<proteinExistence type="predicted"/>
<feature type="transmembrane region" description="Helical" evidence="6">
    <location>
        <begin position="163"/>
        <end position="190"/>
    </location>
</feature>
<feature type="compositionally biased region" description="Basic and acidic residues" evidence="5">
    <location>
        <begin position="275"/>
        <end position="294"/>
    </location>
</feature>
<evidence type="ECO:0000259" key="7">
    <source>
        <dbReference type="PROSITE" id="PS50850"/>
    </source>
</evidence>
<comment type="caution">
    <text evidence="8">The sequence shown here is derived from an EMBL/GenBank/DDBJ whole genome shotgun (WGS) entry which is preliminary data.</text>
</comment>
<dbReference type="Gene3D" id="1.20.1250.20">
    <property type="entry name" value="MFS general substrate transporter like domains"/>
    <property type="match status" value="1"/>
</dbReference>
<feature type="transmembrane region" description="Helical" evidence="6">
    <location>
        <begin position="61"/>
        <end position="84"/>
    </location>
</feature>
<organism evidence="8 9">
    <name type="scientific">Exophiala sideris</name>
    <dbReference type="NCBI Taxonomy" id="1016849"/>
    <lineage>
        <taxon>Eukaryota</taxon>
        <taxon>Fungi</taxon>
        <taxon>Dikarya</taxon>
        <taxon>Ascomycota</taxon>
        <taxon>Pezizomycotina</taxon>
        <taxon>Eurotiomycetes</taxon>
        <taxon>Chaetothyriomycetidae</taxon>
        <taxon>Chaetothyriales</taxon>
        <taxon>Herpotrichiellaceae</taxon>
        <taxon>Exophiala</taxon>
    </lineage>
</organism>
<dbReference type="InterPro" id="IPR036259">
    <property type="entry name" value="MFS_trans_sf"/>
</dbReference>
<dbReference type="InterPro" id="IPR011701">
    <property type="entry name" value="MFS"/>
</dbReference>